<sequence>MAGCPGASAVGRVVRCGAPGVGRVARCPGPTGVGLVGRCPGPPGVDRLGRCRVVPALARLSTGVDLGDERRRRVTGRRGRAGGGPLPLTVGTRHPRRRPDAVGGGGRRVPRGVVRGVLRVRVAFPRPARRGGAPGRCGGSSRRRALRGLRDRGRPTCTGRRAGTDGWGRAGASRGRRAGTNGWCRAGPSAGTEGGCRAGAGGGGRTGDRVTVAGRGQRAGGERPVGPGQLHGGWLPAGRLGRGGRGALDPGDEGGGFLARVAVPPVPPLVGPVVHRGTLAERSAVESSNAGTVTVETRSW</sequence>
<evidence type="ECO:0000256" key="1">
    <source>
        <dbReference type="SAM" id="MobiDB-lite"/>
    </source>
</evidence>
<feature type="region of interest" description="Disordered" evidence="1">
    <location>
        <begin position="127"/>
        <end position="190"/>
    </location>
</feature>
<dbReference type="EMBL" id="LT607751">
    <property type="protein sequence ID" value="SCG38316.1"/>
    <property type="molecule type" value="Genomic_DNA"/>
</dbReference>
<keyword evidence="3" id="KW-1185">Reference proteome</keyword>
<name>A0A1C5GWY5_9ACTN</name>
<evidence type="ECO:0000313" key="2">
    <source>
        <dbReference type="EMBL" id="SCG38316.1"/>
    </source>
</evidence>
<accession>A0A1C5GWY5</accession>
<reference evidence="2 3" key="1">
    <citation type="submission" date="2016-06" db="EMBL/GenBank/DDBJ databases">
        <authorList>
            <person name="Kjaerup R.B."/>
            <person name="Dalgaard T.S."/>
            <person name="Juul-Madsen H.R."/>
        </authorList>
    </citation>
    <scope>NUCLEOTIDE SEQUENCE [LARGE SCALE GENOMIC DNA]</scope>
    <source>
        <strain evidence="2 3">DSM 45097</strain>
    </source>
</reference>
<gene>
    <name evidence="2" type="ORF">GA0074704_0656</name>
</gene>
<dbReference type="AlphaFoldDB" id="A0A1C5GWY5"/>
<protein>
    <submittedName>
        <fullName evidence="2">Uncharacterized protein</fullName>
    </submittedName>
</protein>
<proteinExistence type="predicted"/>
<feature type="region of interest" description="Disordered" evidence="1">
    <location>
        <begin position="68"/>
        <end position="109"/>
    </location>
</feature>
<evidence type="ECO:0000313" key="3">
    <source>
        <dbReference type="Proteomes" id="UP000198210"/>
    </source>
</evidence>
<dbReference type="Proteomes" id="UP000198210">
    <property type="component" value="Chromosome I"/>
</dbReference>
<organism evidence="2 3">
    <name type="scientific">Micromonospora siamensis</name>
    <dbReference type="NCBI Taxonomy" id="299152"/>
    <lineage>
        <taxon>Bacteria</taxon>
        <taxon>Bacillati</taxon>
        <taxon>Actinomycetota</taxon>
        <taxon>Actinomycetes</taxon>
        <taxon>Micromonosporales</taxon>
        <taxon>Micromonosporaceae</taxon>
        <taxon>Micromonospora</taxon>
    </lineage>
</organism>